<keyword evidence="1" id="KW-0813">Transport</keyword>
<name>A0A2N8KTR7_9BURK</name>
<gene>
    <name evidence="10" type="ORF">C1O66_04425</name>
</gene>
<dbReference type="InterPro" id="IPR017871">
    <property type="entry name" value="ABC_transporter-like_CS"/>
</dbReference>
<dbReference type="EMBL" id="POSP01000003">
    <property type="protein sequence ID" value="PND36855.1"/>
    <property type="molecule type" value="Genomic_DNA"/>
</dbReference>
<organism evidence="10 11">
    <name type="scientific">Kinneretia aquatilis</name>
    <dbReference type="NCBI Taxonomy" id="2070761"/>
    <lineage>
        <taxon>Bacteria</taxon>
        <taxon>Pseudomonadati</taxon>
        <taxon>Pseudomonadota</taxon>
        <taxon>Betaproteobacteria</taxon>
        <taxon>Burkholderiales</taxon>
        <taxon>Sphaerotilaceae</taxon>
        <taxon>Roseateles</taxon>
    </lineage>
</organism>
<dbReference type="Pfam" id="PF00005">
    <property type="entry name" value="ABC_tran"/>
    <property type="match status" value="1"/>
</dbReference>
<sequence>MPDSAIFQAQGLHKRFQQGDVQVHALRGIDLRIDAGEFVVIAGPSGSGKSTLLNLLGLLDSPSEGQLLFGGRDVSRLSSSELSVLRRDALGFVFQAYNLMPVLSALENTEMVMEFQGVPAAERRQRSMQLLQQLGLAEQMHRYPDQLSGGQQQRVAVARAIASRPRVVIADEPTANLDSATATALMELMQGLNRDQGVSFVFSSHDPLVIQRARRVILLRDGQLVSDQAQDAVEPGGRAEGREPPRRAASPSPALA</sequence>
<keyword evidence="6" id="KW-0046">Antibiotic resistance</keyword>
<dbReference type="GO" id="GO:0022857">
    <property type="term" value="F:transmembrane transporter activity"/>
    <property type="evidence" value="ECO:0007669"/>
    <property type="project" value="TreeGrafter"/>
</dbReference>
<evidence type="ECO:0000256" key="5">
    <source>
        <dbReference type="ARBA" id="ARBA00022989"/>
    </source>
</evidence>
<evidence type="ECO:0000256" key="7">
    <source>
        <dbReference type="ARBA" id="ARBA00038388"/>
    </source>
</evidence>
<comment type="caution">
    <text evidence="10">The sequence shown here is derived from an EMBL/GenBank/DDBJ whole genome shotgun (WGS) entry which is preliminary data.</text>
</comment>
<reference evidence="10 11" key="1">
    <citation type="submission" date="2018-01" db="EMBL/GenBank/DDBJ databases">
        <title>Draft genome sequence of Paucibacter aquatile CR182 isolated from freshwater of the Nakdong River.</title>
        <authorList>
            <person name="Choi A."/>
            <person name="Chung E.J."/>
        </authorList>
    </citation>
    <scope>NUCLEOTIDE SEQUENCE [LARGE SCALE GENOMIC DNA]</scope>
    <source>
        <strain evidence="10 11">CR182</strain>
    </source>
</reference>
<keyword evidence="5" id="KW-0812">Transmembrane</keyword>
<dbReference type="GO" id="GO:0098796">
    <property type="term" value="C:membrane protein complex"/>
    <property type="evidence" value="ECO:0007669"/>
    <property type="project" value="UniProtKB-ARBA"/>
</dbReference>
<proteinExistence type="inferred from homology"/>
<dbReference type="RefSeq" id="WP_102766777.1">
    <property type="nucleotide sequence ID" value="NZ_POSP01000003.1"/>
</dbReference>
<feature type="compositionally biased region" description="Basic and acidic residues" evidence="8">
    <location>
        <begin position="237"/>
        <end position="246"/>
    </location>
</feature>
<keyword evidence="4 10" id="KW-0067">ATP-binding</keyword>
<keyword evidence="11" id="KW-1185">Reference proteome</keyword>
<dbReference type="GO" id="GO:0005524">
    <property type="term" value="F:ATP binding"/>
    <property type="evidence" value="ECO:0007669"/>
    <property type="project" value="UniProtKB-KW"/>
</dbReference>
<feature type="compositionally biased region" description="Low complexity" evidence="8">
    <location>
        <begin position="247"/>
        <end position="256"/>
    </location>
</feature>
<evidence type="ECO:0000256" key="4">
    <source>
        <dbReference type="ARBA" id="ARBA00022840"/>
    </source>
</evidence>
<dbReference type="InterPro" id="IPR003593">
    <property type="entry name" value="AAA+_ATPase"/>
</dbReference>
<dbReference type="GO" id="GO:0005886">
    <property type="term" value="C:plasma membrane"/>
    <property type="evidence" value="ECO:0007669"/>
    <property type="project" value="TreeGrafter"/>
</dbReference>
<keyword evidence="2" id="KW-1003">Cell membrane</keyword>
<dbReference type="AlphaFoldDB" id="A0A2N8KTR7"/>
<evidence type="ECO:0000313" key="10">
    <source>
        <dbReference type="EMBL" id="PND36855.1"/>
    </source>
</evidence>
<dbReference type="PROSITE" id="PS00211">
    <property type="entry name" value="ABC_TRANSPORTER_1"/>
    <property type="match status" value="1"/>
</dbReference>
<dbReference type="PROSITE" id="PS50893">
    <property type="entry name" value="ABC_TRANSPORTER_2"/>
    <property type="match status" value="1"/>
</dbReference>
<dbReference type="GO" id="GO:0046677">
    <property type="term" value="P:response to antibiotic"/>
    <property type="evidence" value="ECO:0007669"/>
    <property type="project" value="UniProtKB-KW"/>
</dbReference>
<evidence type="ECO:0000313" key="11">
    <source>
        <dbReference type="Proteomes" id="UP000235916"/>
    </source>
</evidence>
<dbReference type="PANTHER" id="PTHR24220">
    <property type="entry name" value="IMPORT ATP-BINDING PROTEIN"/>
    <property type="match status" value="1"/>
</dbReference>
<dbReference type="OrthoDB" id="9802264at2"/>
<dbReference type="InterPro" id="IPR027417">
    <property type="entry name" value="P-loop_NTPase"/>
</dbReference>
<keyword evidence="5" id="KW-1133">Transmembrane helix</keyword>
<dbReference type="SUPFAM" id="SSF52540">
    <property type="entry name" value="P-loop containing nucleoside triphosphate hydrolases"/>
    <property type="match status" value="1"/>
</dbReference>
<dbReference type="InterPro" id="IPR017911">
    <property type="entry name" value="MacB-like_ATP-bd"/>
</dbReference>
<keyword evidence="3" id="KW-0547">Nucleotide-binding</keyword>
<dbReference type="Gene3D" id="3.40.50.300">
    <property type="entry name" value="P-loop containing nucleotide triphosphate hydrolases"/>
    <property type="match status" value="1"/>
</dbReference>
<dbReference type="GO" id="GO:0016887">
    <property type="term" value="F:ATP hydrolysis activity"/>
    <property type="evidence" value="ECO:0007669"/>
    <property type="project" value="InterPro"/>
</dbReference>
<evidence type="ECO:0000256" key="2">
    <source>
        <dbReference type="ARBA" id="ARBA00022475"/>
    </source>
</evidence>
<evidence type="ECO:0000256" key="6">
    <source>
        <dbReference type="ARBA" id="ARBA00023251"/>
    </source>
</evidence>
<dbReference type="PANTHER" id="PTHR24220:SF86">
    <property type="entry name" value="ABC TRANSPORTER ABCH.1"/>
    <property type="match status" value="1"/>
</dbReference>
<dbReference type="SMART" id="SM00382">
    <property type="entry name" value="AAA"/>
    <property type="match status" value="1"/>
</dbReference>
<evidence type="ECO:0000256" key="1">
    <source>
        <dbReference type="ARBA" id="ARBA00022448"/>
    </source>
</evidence>
<dbReference type="InterPro" id="IPR003439">
    <property type="entry name" value="ABC_transporter-like_ATP-bd"/>
</dbReference>
<evidence type="ECO:0000256" key="8">
    <source>
        <dbReference type="SAM" id="MobiDB-lite"/>
    </source>
</evidence>
<dbReference type="Proteomes" id="UP000235916">
    <property type="component" value="Unassembled WGS sequence"/>
</dbReference>
<evidence type="ECO:0000259" key="9">
    <source>
        <dbReference type="PROSITE" id="PS50893"/>
    </source>
</evidence>
<feature type="domain" description="ABC transporter" evidence="9">
    <location>
        <begin position="7"/>
        <end position="246"/>
    </location>
</feature>
<dbReference type="InterPro" id="IPR015854">
    <property type="entry name" value="ABC_transpr_LolD-like"/>
</dbReference>
<dbReference type="FunFam" id="3.40.50.300:FF:000032">
    <property type="entry name" value="Export ABC transporter ATP-binding protein"/>
    <property type="match status" value="1"/>
</dbReference>
<evidence type="ECO:0000256" key="3">
    <source>
        <dbReference type="ARBA" id="ARBA00022741"/>
    </source>
</evidence>
<comment type="similarity">
    <text evidence="7">Belongs to the ABC transporter superfamily. Macrolide exporter (TC 3.A.1.122) family.</text>
</comment>
<feature type="region of interest" description="Disordered" evidence="8">
    <location>
        <begin position="227"/>
        <end position="256"/>
    </location>
</feature>
<dbReference type="CDD" id="cd03255">
    <property type="entry name" value="ABC_MJ0796_LolCDE_FtsE"/>
    <property type="match status" value="1"/>
</dbReference>
<accession>A0A2N8KTR7</accession>
<protein>
    <submittedName>
        <fullName evidence="10">Macrolide ABC transporter ATP-binding protein</fullName>
    </submittedName>
</protein>
<keyword evidence="5" id="KW-0472">Membrane</keyword>